<proteinExistence type="predicted"/>
<evidence type="ECO:0000313" key="3">
    <source>
        <dbReference type="EMBL" id="SES30239.1"/>
    </source>
</evidence>
<accession>A0A1H9W8Y8</accession>
<dbReference type="RefSeq" id="WP_089961286.1">
    <property type="nucleotide sequence ID" value="NZ_FOFR01000031.1"/>
</dbReference>
<dbReference type="Gene3D" id="1.20.1250.20">
    <property type="entry name" value="MFS general substrate transporter like domains"/>
    <property type="match status" value="1"/>
</dbReference>
<dbReference type="AlphaFoldDB" id="A0A1H9W8Y8"/>
<keyword evidence="1" id="KW-0472">Membrane</keyword>
<keyword evidence="1" id="KW-0812">Transmembrane</keyword>
<feature type="signal peptide" evidence="2">
    <location>
        <begin position="1"/>
        <end position="22"/>
    </location>
</feature>
<evidence type="ECO:0000256" key="1">
    <source>
        <dbReference type="SAM" id="Phobius"/>
    </source>
</evidence>
<evidence type="ECO:0008006" key="5">
    <source>
        <dbReference type="Google" id="ProtNLM"/>
    </source>
</evidence>
<protein>
    <recommendedName>
        <fullName evidence="5">Major facilitator superfamily (MFS) profile domain-containing protein</fullName>
    </recommendedName>
</protein>
<dbReference type="Proteomes" id="UP000199352">
    <property type="component" value="Unassembled WGS sequence"/>
</dbReference>
<gene>
    <name evidence="3" type="ORF">SAMN05216188_13158</name>
</gene>
<organism evidence="3 4">
    <name type="scientific">Lentzea xinjiangensis</name>
    <dbReference type="NCBI Taxonomy" id="402600"/>
    <lineage>
        <taxon>Bacteria</taxon>
        <taxon>Bacillati</taxon>
        <taxon>Actinomycetota</taxon>
        <taxon>Actinomycetes</taxon>
        <taxon>Pseudonocardiales</taxon>
        <taxon>Pseudonocardiaceae</taxon>
        <taxon>Lentzea</taxon>
    </lineage>
</organism>
<reference evidence="4" key="1">
    <citation type="submission" date="2016-10" db="EMBL/GenBank/DDBJ databases">
        <authorList>
            <person name="Varghese N."/>
            <person name="Submissions S."/>
        </authorList>
    </citation>
    <scope>NUCLEOTIDE SEQUENCE [LARGE SCALE GENOMIC DNA]</scope>
    <source>
        <strain evidence="4">CGMCC 4.3525</strain>
    </source>
</reference>
<dbReference type="EMBL" id="FOFR01000031">
    <property type="protein sequence ID" value="SES30239.1"/>
    <property type="molecule type" value="Genomic_DNA"/>
</dbReference>
<feature type="chain" id="PRO_5039538180" description="Major facilitator superfamily (MFS) profile domain-containing protein" evidence="2">
    <location>
        <begin position="23"/>
        <end position="110"/>
    </location>
</feature>
<dbReference type="STRING" id="402600.SAMN05216188_13158"/>
<feature type="transmembrane region" description="Helical" evidence="1">
    <location>
        <begin position="74"/>
        <end position="97"/>
    </location>
</feature>
<evidence type="ECO:0000256" key="2">
    <source>
        <dbReference type="SAM" id="SignalP"/>
    </source>
</evidence>
<evidence type="ECO:0000313" key="4">
    <source>
        <dbReference type="Proteomes" id="UP000199352"/>
    </source>
</evidence>
<dbReference type="InterPro" id="IPR036259">
    <property type="entry name" value="MFS_trans_sf"/>
</dbReference>
<keyword evidence="1" id="KW-1133">Transmembrane helix</keyword>
<name>A0A1H9W8Y8_9PSEU</name>
<keyword evidence="2" id="KW-0732">Signal</keyword>
<keyword evidence="4" id="KW-1185">Reference proteome</keyword>
<dbReference type="SUPFAM" id="SSF103473">
    <property type="entry name" value="MFS general substrate transporter"/>
    <property type="match status" value="1"/>
</dbReference>
<sequence length="110" mass="10744">MKPGLAGALTSLALSGAGTAYQAIMQAEVMGRLPLHVRGSGGGFVRAGLRIGQGVGVAFAGAAAELTGSTSSTLGAAGIVGCCSVVAAALIIAFIPTEQACEKPGRRTSR</sequence>